<sequence>MDFDRKLIRAAFLCGALAMPALAHGAEISAEDALLARISAELVPKMQREYLRATLRGYVEGGVIDIASYVISESRDRWYVEGIFDGVNALPHAPVPGEEVVVTGELIERWQLSPFLPYYLEASDIPDCTDMQSASCGWLPLTLTLSP</sequence>
<dbReference type="EMBL" id="CP064931">
    <property type="protein sequence ID" value="QPK08047.1"/>
    <property type="molecule type" value="Genomic_DNA"/>
</dbReference>
<name>A0A192T5R0_9HYPH</name>
<feature type="signal peptide" evidence="1">
    <location>
        <begin position="1"/>
        <end position="25"/>
    </location>
</feature>
<reference evidence="2 4" key="1">
    <citation type="submission" date="2015-11" db="EMBL/GenBank/DDBJ databases">
        <title>The limits of bacterial species coexistence and the symbiotic plasmid transference in sympatric Rhizobium populations.</title>
        <authorList>
            <person name="Perez-Carrascal O.M."/>
            <person name="VanInsberghe D."/>
            <person name="Juarez S."/>
            <person name="Polz M.F."/>
            <person name="Vinuesa P."/>
            <person name="Gonzalez V."/>
        </authorList>
    </citation>
    <scope>NUCLEOTIDE SEQUENCE [LARGE SCALE GENOMIC DNA]</scope>
    <source>
        <strain evidence="2 4">N771</strain>
    </source>
</reference>
<evidence type="ECO:0000313" key="3">
    <source>
        <dbReference type="EMBL" id="QPK08047.1"/>
    </source>
</evidence>
<dbReference type="RefSeq" id="WP_012482610.1">
    <property type="nucleotide sequence ID" value="NZ_CP013522.1"/>
</dbReference>
<protein>
    <submittedName>
        <fullName evidence="3">Uncharacterized protein</fullName>
    </submittedName>
</protein>
<dbReference type="Proteomes" id="UP000078551">
    <property type="component" value="Chromosome"/>
</dbReference>
<accession>A0A192T5R0</accession>
<reference evidence="3 5" key="2">
    <citation type="submission" date="2020-11" db="EMBL/GenBank/DDBJ databases">
        <title>Indigenous Rhizobia Nodulating Common beans in Western Kenya.</title>
        <authorList>
            <person name="Wekesa C.S."/>
            <person name="Oelmueller R."/>
            <person name="Furch A.C."/>
        </authorList>
    </citation>
    <scope>NUCLEOTIDE SEQUENCE [LARGE SCALE GENOMIC DNA]</scope>
    <source>
        <strain evidence="5">BS3</strain>
        <strain evidence="3">S3</strain>
    </source>
</reference>
<evidence type="ECO:0000256" key="1">
    <source>
        <dbReference type="SAM" id="SignalP"/>
    </source>
</evidence>
<feature type="chain" id="PRO_5044554038" evidence="1">
    <location>
        <begin position="26"/>
        <end position="147"/>
    </location>
</feature>
<keyword evidence="1" id="KW-0732">Signal</keyword>
<organism evidence="3 5">
    <name type="scientific">Rhizobium phaseoli</name>
    <dbReference type="NCBI Taxonomy" id="396"/>
    <lineage>
        <taxon>Bacteria</taxon>
        <taxon>Pseudomonadati</taxon>
        <taxon>Pseudomonadota</taxon>
        <taxon>Alphaproteobacteria</taxon>
        <taxon>Hyphomicrobiales</taxon>
        <taxon>Rhizobiaceae</taxon>
        <taxon>Rhizobium/Agrobacterium group</taxon>
        <taxon>Rhizobium</taxon>
    </lineage>
</organism>
<dbReference type="GeneID" id="45955986"/>
<dbReference type="EMBL" id="CP013568">
    <property type="protein sequence ID" value="ANL83438.1"/>
    <property type="molecule type" value="Genomic_DNA"/>
</dbReference>
<proteinExistence type="predicted"/>
<keyword evidence="4" id="KW-1185">Reference proteome</keyword>
<evidence type="ECO:0000313" key="2">
    <source>
        <dbReference type="EMBL" id="ANL83438.1"/>
    </source>
</evidence>
<dbReference type="AlphaFoldDB" id="A0A192T5R0"/>
<evidence type="ECO:0000313" key="4">
    <source>
        <dbReference type="Proteomes" id="UP000078551"/>
    </source>
</evidence>
<dbReference type="Proteomes" id="UP000540266">
    <property type="component" value="Chromosome"/>
</dbReference>
<evidence type="ECO:0000313" key="5">
    <source>
        <dbReference type="Proteomes" id="UP000540266"/>
    </source>
</evidence>
<gene>
    <name evidence="2" type="ORF">AMC81_CH00619</name>
    <name evidence="3" type="ORF">HER27_016475</name>
</gene>